<evidence type="ECO:0000256" key="1">
    <source>
        <dbReference type="ARBA" id="ARBA00008791"/>
    </source>
</evidence>
<feature type="domain" description="UspA" evidence="2">
    <location>
        <begin position="4"/>
        <end position="136"/>
    </location>
</feature>
<dbReference type="Gene3D" id="3.40.50.620">
    <property type="entry name" value="HUPs"/>
    <property type="match status" value="2"/>
</dbReference>
<dbReference type="InterPro" id="IPR014729">
    <property type="entry name" value="Rossmann-like_a/b/a_fold"/>
</dbReference>
<dbReference type="OrthoDB" id="4867015at2"/>
<organism evidence="3 4">
    <name type="scientific">Streptomyces gilvosporeus</name>
    <dbReference type="NCBI Taxonomy" id="553510"/>
    <lineage>
        <taxon>Bacteria</taxon>
        <taxon>Bacillati</taxon>
        <taxon>Actinomycetota</taxon>
        <taxon>Actinomycetes</taxon>
        <taxon>Kitasatosporales</taxon>
        <taxon>Streptomycetaceae</taxon>
        <taxon>Streptomyces</taxon>
    </lineage>
</organism>
<evidence type="ECO:0000313" key="3">
    <source>
        <dbReference type="EMBL" id="ARF53859.1"/>
    </source>
</evidence>
<dbReference type="Pfam" id="PF00582">
    <property type="entry name" value="Usp"/>
    <property type="match status" value="2"/>
</dbReference>
<dbReference type="InterPro" id="IPR006015">
    <property type="entry name" value="Universal_stress_UspA"/>
</dbReference>
<reference evidence="3 4" key="1">
    <citation type="submission" date="2017-04" db="EMBL/GenBank/DDBJ databases">
        <title>Complete Genome Sequence of Streptomyces gilvosporeus F607, a Capable Producer of Natamycin.</title>
        <authorList>
            <person name="Zong G."/>
            <person name="Zhong C."/>
            <person name="Fu J."/>
            <person name="Qin R."/>
            <person name="Cao G."/>
        </authorList>
    </citation>
    <scope>NUCLEOTIDE SEQUENCE [LARGE SCALE GENOMIC DNA]</scope>
    <source>
        <strain evidence="3 4">F607</strain>
    </source>
</reference>
<accession>A0A1V0TLQ5</accession>
<dbReference type="InterPro" id="IPR006016">
    <property type="entry name" value="UspA"/>
</dbReference>
<gene>
    <name evidence="3" type="ORF">B1H19_06405</name>
</gene>
<protein>
    <recommendedName>
        <fullName evidence="2">UspA domain-containing protein</fullName>
    </recommendedName>
</protein>
<dbReference type="STRING" id="553510.B1H19_06405"/>
<dbReference type="EMBL" id="CP020569">
    <property type="protein sequence ID" value="ARF53859.1"/>
    <property type="molecule type" value="Genomic_DNA"/>
</dbReference>
<proteinExistence type="inferred from homology"/>
<name>A0A1V0TLQ5_9ACTN</name>
<dbReference type="PRINTS" id="PR01438">
    <property type="entry name" value="UNVRSLSTRESS"/>
</dbReference>
<dbReference type="AlphaFoldDB" id="A0A1V0TLQ5"/>
<evidence type="ECO:0000259" key="2">
    <source>
        <dbReference type="Pfam" id="PF00582"/>
    </source>
</evidence>
<dbReference type="Proteomes" id="UP000192726">
    <property type="component" value="Chromosome"/>
</dbReference>
<keyword evidence="4" id="KW-1185">Reference proteome</keyword>
<dbReference type="PANTHER" id="PTHR46268:SF6">
    <property type="entry name" value="UNIVERSAL STRESS PROTEIN UP12"/>
    <property type="match status" value="1"/>
</dbReference>
<evidence type="ECO:0000313" key="4">
    <source>
        <dbReference type="Proteomes" id="UP000192726"/>
    </source>
</evidence>
<comment type="similarity">
    <text evidence="1">Belongs to the universal stress protein A family.</text>
</comment>
<feature type="domain" description="UspA" evidence="2">
    <location>
        <begin position="149"/>
        <end position="283"/>
    </location>
</feature>
<dbReference type="RefSeq" id="WP_083103646.1">
    <property type="nucleotide sequence ID" value="NZ_CP020569.1"/>
</dbReference>
<dbReference type="PANTHER" id="PTHR46268">
    <property type="entry name" value="STRESS RESPONSE PROTEIN NHAX"/>
    <property type="match status" value="1"/>
</dbReference>
<dbReference type="SUPFAM" id="SSF52402">
    <property type="entry name" value="Adenine nucleotide alpha hydrolases-like"/>
    <property type="match status" value="2"/>
</dbReference>
<sequence>MGGSVVVGLDGSGHSDPAVRWGAAEAAARGLTLHLLHAGNPQPSTVRVAHDSAARKRYGAELLASAEAAAHAWHPGIIVTTEQVPEEAVEALVDRSGQAAMVVLGSRGHEAIDGFLLGSVSLHVLGRAECPVVTVREGQPAPRPRPEVVVGVQDVGPQGEAVLDVAFTVAAAHRGSVRAVRAWEPGVAVDAVSASGLAPEAGEREVAERKALADALGPWRARFPDVEVTEEVACGKAVPVLLGACSRAGLLVIGRRVGRSPTRLGPVVLAVLHHGRCPVAVVPRT</sequence>
<dbReference type="KEGG" id="sgv:B1H19_06405"/>